<organism evidence="1 2">
    <name type="scientific">Paraglomus occultum</name>
    <dbReference type="NCBI Taxonomy" id="144539"/>
    <lineage>
        <taxon>Eukaryota</taxon>
        <taxon>Fungi</taxon>
        <taxon>Fungi incertae sedis</taxon>
        <taxon>Mucoromycota</taxon>
        <taxon>Glomeromycotina</taxon>
        <taxon>Glomeromycetes</taxon>
        <taxon>Paraglomerales</taxon>
        <taxon>Paraglomeraceae</taxon>
        <taxon>Paraglomus</taxon>
    </lineage>
</organism>
<dbReference type="OrthoDB" id="191995at2759"/>
<dbReference type="PANTHER" id="PTHR22602">
    <property type="entry name" value="TRANSFERASE CAF17, MITOCHONDRIAL-RELATED"/>
    <property type="match status" value="1"/>
</dbReference>
<comment type="caution">
    <text evidence="1">The sequence shown here is derived from an EMBL/GenBank/DDBJ whole genome shotgun (WGS) entry which is preliminary data.</text>
</comment>
<gene>
    <name evidence="1" type="ORF">POCULU_LOCUS4674</name>
</gene>
<evidence type="ECO:0000313" key="2">
    <source>
        <dbReference type="Proteomes" id="UP000789572"/>
    </source>
</evidence>
<name>A0A9N9AW83_9GLOM</name>
<dbReference type="AlphaFoldDB" id="A0A9N9AW83"/>
<accession>A0A9N9AW83</accession>
<dbReference type="SUPFAM" id="SSF103025">
    <property type="entry name" value="Folate-binding domain"/>
    <property type="match status" value="1"/>
</dbReference>
<dbReference type="GO" id="GO:0005759">
    <property type="term" value="C:mitochondrial matrix"/>
    <property type="evidence" value="ECO:0007669"/>
    <property type="project" value="TreeGrafter"/>
</dbReference>
<proteinExistence type="predicted"/>
<keyword evidence="2" id="KW-1185">Reference proteome</keyword>
<sequence>MYLANTTFGTELVLKEGLDEIGCRDRRYPGMGLRIVLPSEKKKSPLPSHFTQLPPEEYTIRRILHGVPEGIIDFPPGEAFPLQSNFDYMDGLIFEKAVTWDKN</sequence>
<evidence type="ECO:0000313" key="1">
    <source>
        <dbReference type="EMBL" id="CAG8543885.1"/>
    </source>
</evidence>
<dbReference type="PANTHER" id="PTHR22602:SF0">
    <property type="entry name" value="TRANSFERASE CAF17, MITOCHONDRIAL-RELATED"/>
    <property type="match status" value="1"/>
</dbReference>
<dbReference type="GO" id="GO:0016226">
    <property type="term" value="P:iron-sulfur cluster assembly"/>
    <property type="evidence" value="ECO:0007669"/>
    <property type="project" value="TreeGrafter"/>
</dbReference>
<dbReference type="InterPro" id="IPR045179">
    <property type="entry name" value="YgfZ/GcvT"/>
</dbReference>
<protein>
    <submittedName>
        <fullName evidence="1">5212_t:CDS:1</fullName>
    </submittedName>
</protein>
<dbReference type="EMBL" id="CAJVPJ010000624">
    <property type="protein sequence ID" value="CAG8543885.1"/>
    <property type="molecule type" value="Genomic_DNA"/>
</dbReference>
<reference evidence="1" key="1">
    <citation type="submission" date="2021-06" db="EMBL/GenBank/DDBJ databases">
        <authorList>
            <person name="Kallberg Y."/>
            <person name="Tangrot J."/>
            <person name="Rosling A."/>
        </authorList>
    </citation>
    <scope>NUCLEOTIDE SEQUENCE</scope>
    <source>
        <strain evidence="1">IA702</strain>
    </source>
</reference>
<dbReference type="Proteomes" id="UP000789572">
    <property type="component" value="Unassembled WGS sequence"/>
</dbReference>